<dbReference type="InterPro" id="IPR029004">
    <property type="entry name" value="Ribosomal_eL28/Mak16"/>
</dbReference>
<evidence type="ECO:0000313" key="7">
    <source>
        <dbReference type="Proteomes" id="UP000198372"/>
    </source>
</evidence>
<dbReference type="GO" id="GO:0005840">
    <property type="term" value="C:ribosome"/>
    <property type="evidence" value="ECO:0007669"/>
    <property type="project" value="UniProtKB-KW"/>
</dbReference>
<organism evidence="6 7">
    <name type="scientific">Microbotryum intermedium</name>
    <dbReference type="NCBI Taxonomy" id="269621"/>
    <lineage>
        <taxon>Eukaryota</taxon>
        <taxon>Fungi</taxon>
        <taxon>Dikarya</taxon>
        <taxon>Basidiomycota</taxon>
        <taxon>Pucciniomycotina</taxon>
        <taxon>Microbotryomycetes</taxon>
        <taxon>Microbotryales</taxon>
        <taxon>Microbotryaceae</taxon>
        <taxon>Microbotryum</taxon>
    </lineage>
</organism>
<sequence length="153" mass="16612">MSSGTIASPDLVWLLTKKHTSFQHKRVSTPLVFSHEKGNLKNINAFKYSGLANAKTLHIESRVQGGGVRLVFRDPKASPFVNASAYKQSGVRTTSGRKVAGKVAKHYGSEAGRLDLRSEAQARASAVLQAQNKDRKVQRTRAARGNKKAAVEA</sequence>
<dbReference type="PANTHER" id="PTHR10544">
    <property type="entry name" value="60S RIBOSOMAL PROTEIN L28"/>
    <property type="match status" value="1"/>
</dbReference>
<protein>
    <submittedName>
        <fullName evidence="6">BQ2448_6900 protein</fullName>
    </submittedName>
</protein>
<dbReference type="InterPro" id="IPR002672">
    <property type="entry name" value="Ribosomal_eL28"/>
</dbReference>
<evidence type="ECO:0000256" key="1">
    <source>
        <dbReference type="ARBA" id="ARBA00007926"/>
    </source>
</evidence>
<feature type="domain" description="Ribosomal eL28/Mak16" evidence="5">
    <location>
        <begin position="11"/>
        <end position="129"/>
    </location>
</feature>
<reference evidence="7" key="1">
    <citation type="submission" date="2016-09" db="EMBL/GenBank/DDBJ databases">
        <authorList>
            <person name="Jeantristanb JTB J.-T."/>
            <person name="Ricardo R."/>
        </authorList>
    </citation>
    <scope>NUCLEOTIDE SEQUENCE [LARGE SCALE GENOMIC DNA]</scope>
</reference>
<name>A0A238FII3_9BASI</name>
<gene>
    <name evidence="6" type="ORF">BQ2448_6900</name>
</gene>
<feature type="compositionally biased region" description="Basic residues" evidence="4">
    <location>
        <begin position="138"/>
        <end position="147"/>
    </location>
</feature>
<feature type="region of interest" description="Disordered" evidence="4">
    <location>
        <begin position="125"/>
        <end position="153"/>
    </location>
</feature>
<dbReference type="Gene3D" id="3.30.390.110">
    <property type="match status" value="1"/>
</dbReference>
<evidence type="ECO:0000256" key="3">
    <source>
        <dbReference type="ARBA" id="ARBA00023274"/>
    </source>
</evidence>
<dbReference type="STRING" id="269621.A0A238FII3"/>
<comment type="similarity">
    <text evidence="1">Belongs to the eukaryotic ribosomal protein eL28 family.</text>
</comment>
<accession>A0A238FII3</accession>
<dbReference type="GO" id="GO:0006412">
    <property type="term" value="P:translation"/>
    <property type="evidence" value="ECO:0007669"/>
    <property type="project" value="InterPro"/>
</dbReference>
<dbReference type="GO" id="GO:0003735">
    <property type="term" value="F:structural constituent of ribosome"/>
    <property type="evidence" value="ECO:0007669"/>
    <property type="project" value="InterPro"/>
</dbReference>
<evidence type="ECO:0000256" key="4">
    <source>
        <dbReference type="SAM" id="MobiDB-lite"/>
    </source>
</evidence>
<keyword evidence="7" id="KW-1185">Reference proteome</keyword>
<dbReference type="Pfam" id="PF01778">
    <property type="entry name" value="Ribosomal_L28e"/>
    <property type="match status" value="1"/>
</dbReference>
<evidence type="ECO:0000259" key="5">
    <source>
        <dbReference type="Pfam" id="PF01778"/>
    </source>
</evidence>
<dbReference type="EMBL" id="FMSP01000017">
    <property type="protein sequence ID" value="SCV72975.1"/>
    <property type="molecule type" value="Genomic_DNA"/>
</dbReference>
<dbReference type="GO" id="GO:1990904">
    <property type="term" value="C:ribonucleoprotein complex"/>
    <property type="evidence" value="ECO:0007669"/>
    <property type="project" value="UniProtKB-KW"/>
</dbReference>
<keyword evidence="3" id="KW-0687">Ribonucleoprotein</keyword>
<proteinExistence type="inferred from homology"/>
<dbReference type="Proteomes" id="UP000198372">
    <property type="component" value="Unassembled WGS sequence"/>
</dbReference>
<evidence type="ECO:0000313" key="6">
    <source>
        <dbReference type="EMBL" id="SCV72975.1"/>
    </source>
</evidence>
<keyword evidence="2" id="KW-0689">Ribosomal protein</keyword>
<evidence type="ECO:0000256" key="2">
    <source>
        <dbReference type="ARBA" id="ARBA00022980"/>
    </source>
</evidence>
<dbReference type="OrthoDB" id="338850at2759"/>
<dbReference type="AlphaFoldDB" id="A0A238FII3"/>